<keyword evidence="3" id="KW-1185">Reference proteome</keyword>
<dbReference type="Proteomes" id="UP001626550">
    <property type="component" value="Unassembled WGS sequence"/>
</dbReference>
<reference evidence="2 3" key="1">
    <citation type="submission" date="2024-11" db="EMBL/GenBank/DDBJ databases">
        <title>Adaptive evolution of stress response genes in parasites aligns with host niche diversity.</title>
        <authorList>
            <person name="Hahn C."/>
            <person name="Resl P."/>
        </authorList>
    </citation>
    <scope>NUCLEOTIDE SEQUENCE [LARGE SCALE GENOMIC DNA]</scope>
    <source>
        <strain evidence="2">EGGRZ-B1_66</strain>
        <tissue evidence="2">Body</tissue>
    </source>
</reference>
<evidence type="ECO:0000313" key="3">
    <source>
        <dbReference type="Proteomes" id="UP001626550"/>
    </source>
</evidence>
<dbReference type="SUPFAM" id="SSF56815">
    <property type="entry name" value="Sec1/munc18-like (SM) proteins"/>
    <property type="match status" value="1"/>
</dbReference>
<evidence type="ECO:0000256" key="1">
    <source>
        <dbReference type="ARBA" id="ARBA00009884"/>
    </source>
</evidence>
<dbReference type="EMBL" id="JBJKFK010000025">
    <property type="protein sequence ID" value="KAL3320849.1"/>
    <property type="molecule type" value="Genomic_DNA"/>
</dbReference>
<comment type="caution">
    <text evidence="2">The sequence shown here is derived from an EMBL/GenBank/DDBJ whole genome shotgun (WGS) entry which is preliminary data.</text>
</comment>
<gene>
    <name evidence="2" type="primary">VPS33A_2</name>
    <name evidence="2" type="ORF">Ciccas_000476</name>
</gene>
<dbReference type="InterPro" id="IPR027482">
    <property type="entry name" value="Sec1-like_dom2"/>
</dbReference>
<dbReference type="Gene3D" id="3.40.50.2060">
    <property type="match status" value="1"/>
</dbReference>
<accession>A0ABD2QMT0</accession>
<sequence>MPQGPLDLSIYKQACKEEFFHIVDACKKPCAMYFDSYSMDPINVFLGTSALKEHGVEMLFLLDENKLQLPQSNVNSIIFLIAPKLLTADLVAQIALKECYGKPIHKELHLIGSPRCGQNIKNFLKERNVYNFFDSFNDFNVTLFPLDTDLLSCENTKTFADYALHDKESALFDFANGLMRLQMSYGLFGRVSAKGAKAVRVADILLRLGQENPSLPNAKDGAKTVNELHSQIDLLILIDRSADPLTPLLQQITYEGLINETWGLKFGATHLPFDLSETLTKPKKLLLNSNTDQIFALMRDLTISRAPFIIAEKSKELSEMKKMKGGLAGLKEVINNIPEIQRIESRVEIHYQIVKELQHFTKTSPLFCNFFDLQQQLLSGIDTEKDQSAIDNALMRRFPLSSVSHCIRLANFFII</sequence>
<comment type="similarity">
    <text evidence="1">Belongs to the STXBP/unc-18/SEC1 family.</text>
</comment>
<protein>
    <submittedName>
        <fullName evidence="2">Vacuolar protein sorting-associated protein 33A</fullName>
    </submittedName>
</protein>
<dbReference type="InterPro" id="IPR001619">
    <property type="entry name" value="Sec1-like"/>
</dbReference>
<dbReference type="Pfam" id="PF00995">
    <property type="entry name" value="Sec1"/>
    <property type="match status" value="1"/>
</dbReference>
<dbReference type="Gene3D" id="3.40.50.1910">
    <property type="match status" value="1"/>
</dbReference>
<dbReference type="InterPro" id="IPR043154">
    <property type="entry name" value="Sec-1-like_dom1"/>
</dbReference>
<evidence type="ECO:0000313" key="2">
    <source>
        <dbReference type="EMBL" id="KAL3320849.1"/>
    </source>
</evidence>
<organism evidence="2 3">
    <name type="scientific">Cichlidogyrus casuarinus</name>
    <dbReference type="NCBI Taxonomy" id="1844966"/>
    <lineage>
        <taxon>Eukaryota</taxon>
        <taxon>Metazoa</taxon>
        <taxon>Spiralia</taxon>
        <taxon>Lophotrochozoa</taxon>
        <taxon>Platyhelminthes</taxon>
        <taxon>Monogenea</taxon>
        <taxon>Monopisthocotylea</taxon>
        <taxon>Dactylogyridea</taxon>
        <taxon>Ancyrocephalidae</taxon>
        <taxon>Cichlidogyrus</taxon>
    </lineage>
</organism>
<name>A0ABD2QMT0_9PLAT</name>
<proteinExistence type="inferred from homology"/>
<dbReference type="InterPro" id="IPR036045">
    <property type="entry name" value="Sec1-like_sf"/>
</dbReference>
<dbReference type="PANTHER" id="PTHR11679">
    <property type="entry name" value="VESICLE PROTEIN SORTING-ASSOCIATED"/>
    <property type="match status" value="1"/>
</dbReference>
<dbReference type="AlphaFoldDB" id="A0ABD2QMT0"/>